<organism evidence="7 8">
    <name type="scientific">Ruegeria arenilitoris</name>
    <dbReference type="NCBI Taxonomy" id="1173585"/>
    <lineage>
        <taxon>Bacteria</taxon>
        <taxon>Pseudomonadati</taxon>
        <taxon>Pseudomonadota</taxon>
        <taxon>Alphaproteobacteria</taxon>
        <taxon>Rhodobacterales</taxon>
        <taxon>Roseobacteraceae</taxon>
        <taxon>Ruegeria</taxon>
    </lineage>
</organism>
<comment type="subcellular location">
    <subcellularLocation>
        <location evidence="6">Cytoplasm</location>
    </subcellularLocation>
</comment>
<evidence type="ECO:0000256" key="1">
    <source>
        <dbReference type="ARBA" id="ARBA00022490"/>
    </source>
</evidence>
<dbReference type="RefSeq" id="WP_093963895.1">
    <property type="nucleotide sequence ID" value="NZ_FXYG01000003.1"/>
</dbReference>
<dbReference type="HAMAP" id="MF_00074">
    <property type="entry name" value="16SrRNA_methyltr_G"/>
    <property type="match status" value="1"/>
</dbReference>
<evidence type="ECO:0000256" key="4">
    <source>
        <dbReference type="ARBA" id="ARBA00022679"/>
    </source>
</evidence>
<gene>
    <name evidence="6 7" type="primary">rsmG</name>
    <name evidence="7" type="ORF">RUA8715_02363</name>
</gene>
<dbReference type="EMBL" id="FXYG01000003">
    <property type="protein sequence ID" value="SMX44109.1"/>
    <property type="molecule type" value="Genomic_DNA"/>
</dbReference>
<evidence type="ECO:0000313" key="8">
    <source>
        <dbReference type="Proteomes" id="UP000202485"/>
    </source>
</evidence>
<comment type="function">
    <text evidence="6">Specifically methylates the N7 position of guanine in position 527 of 16S rRNA.</text>
</comment>
<keyword evidence="3 6" id="KW-0489">Methyltransferase</keyword>
<dbReference type="Proteomes" id="UP000202485">
    <property type="component" value="Unassembled WGS sequence"/>
</dbReference>
<evidence type="ECO:0000256" key="3">
    <source>
        <dbReference type="ARBA" id="ARBA00022603"/>
    </source>
</evidence>
<comment type="similarity">
    <text evidence="6">Belongs to the methyltransferase superfamily. RNA methyltransferase RsmG family.</text>
</comment>
<dbReference type="InterPro" id="IPR029063">
    <property type="entry name" value="SAM-dependent_MTases_sf"/>
</dbReference>
<dbReference type="InterPro" id="IPR003682">
    <property type="entry name" value="rRNA_ssu_MeTfrase_G"/>
</dbReference>
<dbReference type="Gene3D" id="3.40.50.150">
    <property type="entry name" value="Vaccinia Virus protein VP39"/>
    <property type="match status" value="1"/>
</dbReference>
<evidence type="ECO:0000256" key="5">
    <source>
        <dbReference type="ARBA" id="ARBA00022691"/>
    </source>
</evidence>
<dbReference type="PANTHER" id="PTHR31760">
    <property type="entry name" value="S-ADENOSYL-L-METHIONINE-DEPENDENT METHYLTRANSFERASES SUPERFAMILY PROTEIN"/>
    <property type="match status" value="1"/>
</dbReference>
<keyword evidence="2 6" id="KW-0698">rRNA processing</keyword>
<keyword evidence="5 6" id="KW-0949">S-adenosyl-L-methionine</keyword>
<dbReference type="OrthoDB" id="9808773at2"/>
<keyword evidence="4 6" id="KW-0808">Transferase</keyword>
<keyword evidence="8" id="KW-1185">Reference proteome</keyword>
<dbReference type="GO" id="GO:0005829">
    <property type="term" value="C:cytosol"/>
    <property type="evidence" value="ECO:0007669"/>
    <property type="project" value="TreeGrafter"/>
</dbReference>
<protein>
    <recommendedName>
        <fullName evidence="6">Ribosomal RNA small subunit methyltransferase G</fullName>
        <ecNumber evidence="6">2.1.1.170</ecNumber>
    </recommendedName>
    <alternativeName>
        <fullName evidence="6">16S rRNA 7-methylguanosine methyltransferase</fullName>
        <shortName evidence="6">16S rRNA m7G methyltransferase</shortName>
    </alternativeName>
</protein>
<proteinExistence type="inferred from homology"/>
<evidence type="ECO:0000313" key="7">
    <source>
        <dbReference type="EMBL" id="SMX44109.1"/>
    </source>
</evidence>
<dbReference type="AlphaFoldDB" id="A0A238KMK4"/>
<name>A0A238KMK4_9RHOB</name>
<evidence type="ECO:0000256" key="2">
    <source>
        <dbReference type="ARBA" id="ARBA00022552"/>
    </source>
</evidence>
<dbReference type="Pfam" id="PF02527">
    <property type="entry name" value="GidB"/>
    <property type="match status" value="1"/>
</dbReference>
<dbReference type="GO" id="GO:0070043">
    <property type="term" value="F:rRNA (guanine-N7-)-methyltransferase activity"/>
    <property type="evidence" value="ECO:0007669"/>
    <property type="project" value="UniProtKB-UniRule"/>
</dbReference>
<dbReference type="EC" id="2.1.1.170" evidence="6"/>
<evidence type="ECO:0000256" key="6">
    <source>
        <dbReference type="HAMAP-Rule" id="MF_00074"/>
    </source>
</evidence>
<accession>A0A238KMK4</accession>
<comment type="caution">
    <text evidence="6">Lacks conserved residue(s) required for the propagation of feature annotation.</text>
</comment>
<sequence length="207" mass="22896">MNGDLCASPDGMNVSRETFEKLSIFVNLLRKWNPKINLVSRSTLPEVWARHIKDSIQVFHLVEPKKQWVDLGSGGGFPGLVCAILASETSPETEFTLVESDQRKSAFLRTVIRETKANCSVISKRIEVVDPLGADVLSARALADLTTLLSFCDRHLKEDGVAVFPKGATWKKEIDAAQREWNFTTETANSLTDPQAVILKIKGVSRG</sequence>
<feature type="binding site" evidence="6">
    <location>
        <position position="72"/>
    </location>
    <ligand>
        <name>S-adenosyl-L-methionine</name>
        <dbReference type="ChEBI" id="CHEBI:59789"/>
    </ligand>
</feature>
<keyword evidence="1 6" id="KW-0963">Cytoplasm</keyword>
<feature type="binding site" evidence="6">
    <location>
        <position position="140"/>
    </location>
    <ligand>
        <name>S-adenosyl-L-methionine</name>
        <dbReference type="ChEBI" id="CHEBI:59789"/>
    </ligand>
</feature>
<comment type="catalytic activity">
    <reaction evidence="6">
        <text>guanosine(527) in 16S rRNA + S-adenosyl-L-methionine = N(7)-methylguanosine(527) in 16S rRNA + S-adenosyl-L-homocysteine</text>
        <dbReference type="Rhea" id="RHEA:42732"/>
        <dbReference type="Rhea" id="RHEA-COMP:10209"/>
        <dbReference type="Rhea" id="RHEA-COMP:10210"/>
        <dbReference type="ChEBI" id="CHEBI:57856"/>
        <dbReference type="ChEBI" id="CHEBI:59789"/>
        <dbReference type="ChEBI" id="CHEBI:74269"/>
        <dbReference type="ChEBI" id="CHEBI:74480"/>
        <dbReference type="EC" id="2.1.1.170"/>
    </reaction>
</comment>
<dbReference type="PANTHER" id="PTHR31760:SF0">
    <property type="entry name" value="S-ADENOSYL-L-METHIONINE-DEPENDENT METHYLTRANSFERASES SUPERFAMILY PROTEIN"/>
    <property type="match status" value="1"/>
</dbReference>
<feature type="binding site" evidence="6">
    <location>
        <begin position="126"/>
        <end position="127"/>
    </location>
    <ligand>
        <name>S-adenosyl-L-methionine</name>
        <dbReference type="ChEBI" id="CHEBI:59789"/>
    </ligand>
</feature>
<dbReference type="NCBIfam" id="TIGR00138">
    <property type="entry name" value="rsmG_gidB"/>
    <property type="match status" value="1"/>
</dbReference>
<dbReference type="PIRSF" id="PIRSF003078">
    <property type="entry name" value="GidB"/>
    <property type="match status" value="1"/>
</dbReference>
<dbReference type="SUPFAM" id="SSF53335">
    <property type="entry name" value="S-adenosyl-L-methionine-dependent methyltransferases"/>
    <property type="match status" value="1"/>
</dbReference>
<reference evidence="8" key="1">
    <citation type="submission" date="2017-05" db="EMBL/GenBank/DDBJ databases">
        <authorList>
            <person name="Rodrigo-Torres L."/>
            <person name="Arahal R. D."/>
            <person name="Lucena T."/>
        </authorList>
    </citation>
    <scope>NUCLEOTIDE SEQUENCE [LARGE SCALE GENOMIC DNA]</scope>
    <source>
        <strain evidence="8">CECT 8715</strain>
    </source>
</reference>
<feature type="binding site" evidence="6">
    <location>
        <position position="77"/>
    </location>
    <ligand>
        <name>S-adenosyl-L-methionine</name>
        <dbReference type="ChEBI" id="CHEBI:59789"/>
    </ligand>
</feature>